<evidence type="ECO:0000259" key="1">
    <source>
        <dbReference type="Pfam" id="PF04937"/>
    </source>
</evidence>
<dbReference type="AlphaFoldDB" id="A0ABD3B345"/>
<keyword evidence="3" id="KW-1185">Reference proteome</keyword>
<feature type="domain" description="DUF659" evidence="1">
    <location>
        <begin position="2"/>
        <end position="110"/>
    </location>
</feature>
<proteinExistence type="predicted"/>
<sequence length="261" mass="29453">MGDGWKDSRQRPLINFLVYCSKGISFIKSVYASDIETNAQNLCNLFAEIVEIVVPKNVVHIVTDNASNYKAVGGLLTEKYPTICWSPCAAHCINLILKDIGEMNDVKALATLASIPSMGYVYEGMQRVTEGIGKLFKNKDRLFKPYVDIINTRLNKMLSKSLHSASYFLNPAFQYDPTYVGIGEISNGFPDYNETHVDWTNHQNRSYDPIDYESIDKKEFWVVEEKPNGELDYDELEAEPEELPVDDVVECSNSQKVGGLI</sequence>
<dbReference type="SUPFAM" id="SSF53098">
    <property type="entry name" value="Ribonuclease H-like"/>
    <property type="match status" value="1"/>
</dbReference>
<dbReference type="InterPro" id="IPR007021">
    <property type="entry name" value="DUF659"/>
</dbReference>
<dbReference type="Proteomes" id="UP001630127">
    <property type="component" value="Unassembled WGS sequence"/>
</dbReference>
<dbReference type="PANTHER" id="PTHR32166">
    <property type="entry name" value="OSJNBA0013A04.12 PROTEIN"/>
    <property type="match status" value="1"/>
</dbReference>
<name>A0ABD3B345_9GENT</name>
<dbReference type="Pfam" id="PF04937">
    <property type="entry name" value="DUF659"/>
    <property type="match status" value="1"/>
</dbReference>
<organism evidence="2 3">
    <name type="scientific">Cinchona calisaya</name>
    <dbReference type="NCBI Taxonomy" id="153742"/>
    <lineage>
        <taxon>Eukaryota</taxon>
        <taxon>Viridiplantae</taxon>
        <taxon>Streptophyta</taxon>
        <taxon>Embryophyta</taxon>
        <taxon>Tracheophyta</taxon>
        <taxon>Spermatophyta</taxon>
        <taxon>Magnoliopsida</taxon>
        <taxon>eudicotyledons</taxon>
        <taxon>Gunneridae</taxon>
        <taxon>Pentapetalae</taxon>
        <taxon>asterids</taxon>
        <taxon>lamiids</taxon>
        <taxon>Gentianales</taxon>
        <taxon>Rubiaceae</taxon>
        <taxon>Cinchonoideae</taxon>
        <taxon>Cinchoneae</taxon>
        <taxon>Cinchona</taxon>
    </lineage>
</organism>
<protein>
    <recommendedName>
        <fullName evidence="1">DUF659 domain-containing protein</fullName>
    </recommendedName>
</protein>
<evidence type="ECO:0000313" key="3">
    <source>
        <dbReference type="Proteomes" id="UP001630127"/>
    </source>
</evidence>
<dbReference type="EMBL" id="JBJUIK010000001">
    <property type="protein sequence ID" value="KAL3537821.1"/>
    <property type="molecule type" value="Genomic_DNA"/>
</dbReference>
<evidence type="ECO:0000313" key="2">
    <source>
        <dbReference type="EMBL" id="KAL3537821.1"/>
    </source>
</evidence>
<comment type="caution">
    <text evidence="2">The sequence shown here is derived from an EMBL/GenBank/DDBJ whole genome shotgun (WGS) entry which is preliminary data.</text>
</comment>
<reference evidence="2 3" key="1">
    <citation type="submission" date="2024-11" db="EMBL/GenBank/DDBJ databases">
        <title>A near-complete genome assembly of Cinchona calisaya.</title>
        <authorList>
            <person name="Lian D.C."/>
            <person name="Zhao X.W."/>
            <person name="Wei L."/>
        </authorList>
    </citation>
    <scope>NUCLEOTIDE SEQUENCE [LARGE SCALE GENOMIC DNA]</scope>
    <source>
        <tissue evidence="2">Nenye</tissue>
    </source>
</reference>
<gene>
    <name evidence="2" type="ORF">ACH5RR_001187</name>
</gene>
<dbReference type="PANTHER" id="PTHR32166:SF121">
    <property type="entry name" value="DUF659 DOMAIN-CONTAINING PROTEIN"/>
    <property type="match status" value="1"/>
</dbReference>
<accession>A0ABD3B345</accession>
<dbReference type="InterPro" id="IPR012337">
    <property type="entry name" value="RNaseH-like_sf"/>
</dbReference>